<dbReference type="InterPro" id="IPR017685">
    <property type="entry name" value="ArgP"/>
</dbReference>
<dbReference type="InterPro" id="IPR036388">
    <property type="entry name" value="WH-like_DNA-bd_sf"/>
</dbReference>
<dbReference type="Gene3D" id="3.40.190.290">
    <property type="match status" value="1"/>
</dbReference>
<dbReference type="Pfam" id="PF00126">
    <property type="entry name" value="HTH_1"/>
    <property type="match status" value="1"/>
</dbReference>
<dbReference type="PANTHER" id="PTHR30579:SF2">
    <property type="entry name" value="HTH-TYPE TRANSCRIPTIONAL REGULATOR ARGP"/>
    <property type="match status" value="1"/>
</dbReference>
<dbReference type="AlphaFoldDB" id="A0A6L6GH10"/>
<dbReference type="EMBL" id="WLYL01000046">
    <property type="protein sequence ID" value="MTD12062.1"/>
    <property type="molecule type" value="Genomic_DNA"/>
</dbReference>
<dbReference type="InterPro" id="IPR050176">
    <property type="entry name" value="LTTR"/>
</dbReference>
<dbReference type="GO" id="GO:0003677">
    <property type="term" value="F:DNA binding"/>
    <property type="evidence" value="ECO:0007669"/>
    <property type="project" value="UniProtKB-KW"/>
</dbReference>
<dbReference type="Proteomes" id="UP000473854">
    <property type="component" value="Unassembled WGS sequence"/>
</dbReference>
<dbReference type="GO" id="GO:0003700">
    <property type="term" value="F:DNA-binding transcription factor activity"/>
    <property type="evidence" value="ECO:0007669"/>
    <property type="project" value="InterPro"/>
</dbReference>
<evidence type="ECO:0000256" key="2">
    <source>
        <dbReference type="ARBA" id="ARBA00023015"/>
    </source>
</evidence>
<dbReference type="RefSeq" id="WP_154773609.1">
    <property type="nucleotide sequence ID" value="NZ_JAXHPF010000004.1"/>
</dbReference>
<keyword evidence="2" id="KW-0805">Transcription regulation</keyword>
<evidence type="ECO:0000256" key="4">
    <source>
        <dbReference type="ARBA" id="ARBA00023163"/>
    </source>
</evidence>
<comment type="caution">
    <text evidence="6">The sequence shown here is derived from an EMBL/GenBank/DDBJ whole genome shotgun (WGS) entry which is preliminary data.</text>
</comment>
<dbReference type="InterPro" id="IPR005119">
    <property type="entry name" value="LysR_subst-bd"/>
</dbReference>
<dbReference type="SUPFAM" id="SSF53850">
    <property type="entry name" value="Periplasmic binding protein-like II"/>
    <property type="match status" value="1"/>
</dbReference>
<reference evidence="6 7" key="1">
    <citation type="submission" date="2019-11" db="EMBL/GenBank/DDBJ databases">
        <authorList>
            <person name="An D."/>
        </authorList>
    </citation>
    <scope>NUCLEOTIDE SEQUENCE [LARGE SCALE GENOMIC DNA]</scope>
    <source>
        <strain evidence="6 7">YIM 103518</strain>
    </source>
</reference>
<dbReference type="InterPro" id="IPR000847">
    <property type="entry name" value="LysR_HTH_N"/>
</dbReference>
<evidence type="ECO:0000313" key="7">
    <source>
        <dbReference type="Proteomes" id="UP000473854"/>
    </source>
</evidence>
<name>A0A6L6GH10_9GAMM</name>
<evidence type="ECO:0000313" key="6">
    <source>
        <dbReference type="EMBL" id="MTD12062.1"/>
    </source>
</evidence>
<dbReference type="PROSITE" id="PS50931">
    <property type="entry name" value="HTH_LYSR"/>
    <property type="match status" value="1"/>
</dbReference>
<proteinExistence type="inferred from homology"/>
<organism evidence="6 7">
    <name type="scientific">Acinetobacter faecalis</name>
    <dbReference type="NCBI Taxonomy" id="2665161"/>
    <lineage>
        <taxon>Bacteria</taxon>
        <taxon>Pseudomonadati</taxon>
        <taxon>Pseudomonadota</taxon>
        <taxon>Gammaproteobacteria</taxon>
        <taxon>Moraxellales</taxon>
        <taxon>Moraxellaceae</taxon>
        <taxon>Acinetobacter</taxon>
    </lineage>
</organism>
<dbReference type="InterPro" id="IPR036390">
    <property type="entry name" value="WH_DNA-bd_sf"/>
</dbReference>
<comment type="similarity">
    <text evidence="1">Belongs to the LysR transcriptional regulatory family.</text>
</comment>
<protein>
    <submittedName>
        <fullName evidence="6">ArgP/LysG family DNA-binding transcriptional regulator</fullName>
    </submittedName>
</protein>
<dbReference type="Gene3D" id="1.10.10.10">
    <property type="entry name" value="Winged helix-like DNA-binding domain superfamily/Winged helix DNA-binding domain"/>
    <property type="match status" value="1"/>
</dbReference>
<accession>A0A6L6GH10</accession>
<keyword evidence="3 6" id="KW-0238">DNA-binding</keyword>
<dbReference type="NCBIfam" id="NF009888">
    <property type="entry name" value="PRK13348.1"/>
    <property type="match status" value="1"/>
</dbReference>
<dbReference type="NCBIfam" id="NF002964">
    <property type="entry name" value="PRK03635.1"/>
    <property type="match status" value="1"/>
</dbReference>
<sequence>MLPHKSCEAFLAVVETGSFEQAAIRLHITASAVTLRVQSLEKQLGHTLILRERPCRVTAMGQTLLEHLQHQRLMEQNLLQQLKGKSEDSSFYKLNIATNADSLETWLLATIQPTLIQEKITINLMIDDQSQTHQLMETGVVNACISSEASNMKGCITHKLGAMRYLMVATPEFQRIWFKNGVTRESLRHAPAVIFNDKDQLHSDVIVKLFGLNMQSYPYHFIPSAAAFSEAISLGLGFGMVPEIQIQNELKQGKLINLIPSAETDVNLYWHHWKQQSEPLKILTHVLVQQAQNIMIQN</sequence>
<dbReference type="PANTHER" id="PTHR30579">
    <property type="entry name" value="TRANSCRIPTIONAL REGULATOR"/>
    <property type="match status" value="1"/>
</dbReference>
<dbReference type="Pfam" id="PF03466">
    <property type="entry name" value="LysR_substrate"/>
    <property type="match status" value="1"/>
</dbReference>
<evidence type="ECO:0000256" key="1">
    <source>
        <dbReference type="ARBA" id="ARBA00009437"/>
    </source>
</evidence>
<dbReference type="SUPFAM" id="SSF46785">
    <property type="entry name" value="Winged helix' DNA-binding domain"/>
    <property type="match status" value="1"/>
</dbReference>
<feature type="domain" description="HTH lysR-type" evidence="5">
    <location>
        <begin position="1"/>
        <end position="58"/>
    </location>
</feature>
<dbReference type="NCBIfam" id="TIGR03298">
    <property type="entry name" value="argP"/>
    <property type="match status" value="1"/>
</dbReference>
<evidence type="ECO:0000256" key="3">
    <source>
        <dbReference type="ARBA" id="ARBA00023125"/>
    </source>
</evidence>
<evidence type="ECO:0000259" key="5">
    <source>
        <dbReference type="PROSITE" id="PS50931"/>
    </source>
</evidence>
<gene>
    <name evidence="6" type="ORF">GIX10_11645</name>
</gene>
<keyword evidence="4" id="KW-0804">Transcription</keyword>
<dbReference type="GeneID" id="86888408"/>